<reference evidence="1 2" key="1">
    <citation type="submission" date="2018-11" db="EMBL/GenBank/DDBJ databases">
        <authorList>
            <consortium name="Pathogen Informatics"/>
        </authorList>
    </citation>
    <scope>NUCLEOTIDE SEQUENCE [LARGE SCALE GENOMIC DNA]</scope>
</reference>
<protein>
    <submittedName>
        <fullName evidence="1">Uncharacterized protein</fullName>
    </submittedName>
</protein>
<name>A0A3P6PVD0_TAEAS</name>
<gene>
    <name evidence="1" type="ORF">TASK_LOCUS2321</name>
</gene>
<dbReference type="AlphaFoldDB" id="A0A3P6PVD0"/>
<dbReference type="Proteomes" id="UP000282613">
    <property type="component" value="Unassembled WGS sequence"/>
</dbReference>
<organism evidence="1 2">
    <name type="scientific">Taenia asiatica</name>
    <name type="common">Asian tapeworm</name>
    <dbReference type="NCBI Taxonomy" id="60517"/>
    <lineage>
        <taxon>Eukaryota</taxon>
        <taxon>Metazoa</taxon>
        <taxon>Spiralia</taxon>
        <taxon>Lophotrochozoa</taxon>
        <taxon>Platyhelminthes</taxon>
        <taxon>Cestoda</taxon>
        <taxon>Eucestoda</taxon>
        <taxon>Cyclophyllidea</taxon>
        <taxon>Taeniidae</taxon>
        <taxon>Taenia</taxon>
    </lineage>
</organism>
<evidence type="ECO:0000313" key="1">
    <source>
        <dbReference type="EMBL" id="VDK24854.1"/>
    </source>
</evidence>
<evidence type="ECO:0000313" key="2">
    <source>
        <dbReference type="Proteomes" id="UP000282613"/>
    </source>
</evidence>
<keyword evidence="2" id="KW-1185">Reference proteome</keyword>
<dbReference type="EMBL" id="UYRS01001438">
    <property type="protein sequence ID" value="VDK24854.1"/>
    <property type="molecule type" value="Genomic_DNA"/>
</dbReference>
<accession>A0A3P6PVD0</accession>
<sequence>MGCSLFSPGIVTQTYSPPKHLPLSLSYFMRQASLDPSCRNKRGRGGGYGCGGGGGGEVNCVLQVRIRMDVSDLFGECMFLRGGQTSYLDTWRGEWGGFGCEMVSSVMSLALYPSLFTVGVGVDVLSRVFVSTCLEAWCVGGDADVASGLSVGHVSVRWLDRCKVADRIAFIMLQGQCGKLTARSDTSNEQHQVFSSFPKACERLKVL</sequence>
<proteinExistence type="predicted"/>